<feature type="region of interest" description="Disordered" evidence="2">
    <location>
        <begin position="1"/>
        <end position="58"/>
    </location>
</feature>
<gene>
    <name evidence="3" type="ORF">MAC_04820</name>
</gene>
<name>E9E4M2_METAQ</name>
<feature type="coiled-coil region" evidence="1">
    <location>
        <begin position="219"/>
        <end position="253"/>
    </location>
</feature>
<dbReference type="OrthoDB" id="5404651at2759"/>
<evidence type="ECO:0008006" key="5">
    <source>
        <dbReference type="Google" id="ProtNLM"/>
    </source>
</evidence>
<dbReference type="GeneID" id="19249131"/>
<proteinExistence type="predicted"/>
<feature type="compositionally biased region" description="Polar residues" evidence="2">
    <location>
        <begin position="441"/>
        <end position="454"/>
    </location>
</feature>
<organism evidence="4">
    <name type="scientific">Metarhizium acridum (strain CQMa 102)</name>
    <dbReference type="NCBI Taxonomy" id="655827"/>
    <lineage>
        <taxon>Eukaryota</taxon>
        <taxon>Fungi</taxon>
        <taxon>Dikarya</taxon>
        <taxon>Ascomycota</taxon>
        <taxon>Pezizomycotina</taxon>
        <taxon>Sordariomycetes</taxon>
        <taxon>Hypocreomycetidae</taxon>
        <taxon>Hypocreales</taxon>
        <taxon>Clavicipitaceae</taxon>
        <taxon>Metarhizium</taxon>
    </lineage>
</organism>
<dbReference type="AlphaFoldDB" id="E9E4M2"/>
<reference evidence="3 4" key="1">
    <citation type="journal article" date="2011" name="PLoS Genet.">
        <title>Genome sequencing and comparative transcriptomics of the model entomopathogenic fungi Metarhizium anisopliae and M. acridum.</title>
        <authorList>
            <person name="Gao Q."/>
            <person name="Jin K."/>
            <person name="Ying S.H."/>
            <person name="Zhang Y."/>
            <person name="Xiao G."/>
            <person name="Shang Y."/>
            <person name="Duan Z."/>
            <person name="Hu X."/>
            <person name="Xie X.Q."/>
            <person name="Zhou G."/>
            <person name="Peng G."/>
            <person name="Luo Z."/>
            <person name="Huang W."/>
            <person name="Wang B."/>
            <person name="Fang W."/>
            <person name="Wang S."/>
            <person name="Zhong Y."/>
            <person name="Ma L.J."/>
            <person name="St Leger R.J."/>
            <person name="Zhao G.P."/>
            <person name="Pei Y."/>
            <person name="Feng M.G."/>
            <person name="Xia Y."/>
            <person name="Wang C."/>
        </authorList>
    </citation>
    <scope>NUCLEOTIDE SEQUENCE [LARGE SCALE GENOMIC DNA]</scope>
    <source>
        <strain evidence="3 4">CQMa 102</strain>
    </source>
</reference>
<dbReference type="InParanoid" id="E9E4M2"/>
<evidence type="ECO:0000256" key="2">
    <source>
        <dbReference type="SAM" id="MobiDB-lite"/>
    </source>
</evidence>
<evidence type="ECO:0000256" key="1">
    <source>
        <dbReference type="SAM" id="Coils"/>
    </source>
</evidence>
<feature type="region of interest" description="Disordered" evidence="2">
    <location>
        <begin position="286"/>
        <end position="319"/>
    </location>
</feature>
<dbReference type="RefSeq" id="XP_007811160.1">
    <property type="nucleotide sequence ID" value="XM_007812969.1"/>
</dbReference>
<dbReference type="HOGENOM" id="CLU_018105_1_0_1"/>
<sequence>MAHQAELDARQSNADVASPIEPSTPEEVGPLPVSSQVTLPSTEIPGSPIDPDHSFKTEANDEQPTAMVIPSSLTPPPSTQVAAHNNARRTFSQSQQSALYSPPATILNNIRDRQVGTDYAPPSPHQVLEAPADELRCMLQTCIAEQQKLKMETAHHKLQYNLLRLQAEDDAKRAAVEHEMIRREVDALRMAEHSRQARRELSTTSDSTQTKYLQMKMWYEAAMEENETLARRLKVAKKVIQQKEEETMCLTEERDLLLTRIRENREHFHMLCSPGGIFHSALTPKQQHISTPQQHRAPHGGSHQTPRSSQRGGETEGREHGLSALLQAMSQSQDNNSAPSTPMTSHRAVQKHSGRHNRNAQSMSSLPTTPVSRSRDVGLLPSADLVPQTEPRHRHSEQQVVPTTPTPKRDRRRKSRESTISADDNEELARQALESVEAMHSFTSQGSKSAPQGSRQRRRADEADDEEVFDSQASQAATEMLRRHAGRSFGVAAPVGSRGGSPGLGQGPVEQSAKLQARLLSSSRGGGGTMDKRKFSWNALAVDDSRREHGSPPKKLRAGSMTEEQRVGLGIQYSR</sequence>
<accession>E9E4M2</accession>
<dbReference type="EMBL" id="GL698502">
    <property type="protein sequence ID" value="EFY89233.1"/>
    <property type="molecule type" value="Genomic_DNA"/>
</dbReference>
<feature type="region of interest" description="Disordered" evidence="2">
    <location>
        <begin position="331"/>
        <end position="575"/>
    </location>
</feature>
<keyword evidence="1" id="KW-0175">Coiled coil</keyword>
<dbReference type="eggNOG" id="ENOG502SZUB">
    <property type="taxonomic scope" value="Eukaryota"/>
</dbReference>
<protein>
    <recommendedName>
        <fullName evidence="5">FAD-dependent oxidoreductase-like enzyme</fullName>
    </recommendedName>
</protein>
<feature type="compositionally biased region" description="Polar residues" evidence="2">
    <location>
        <begin position="331"/>
        <end position="344"/>
    </location>
</feature>
<dbReference type="Proteomes" id="UP000002499">
    <property type="component" value="Unassembled WGS sequence"/>
</dbReference>
<dbReference type="KEGG" id="maw:19249131"/>
<feature type="compositionally biased region" description="Gly residues" evidence="2">
    <location>
        <begin position="497"/>
        <end position="506"/>
    </location>
</feature>
<feature type="compositionally biased region" description="Polar residues" evidence="2">
    <location>
        <begin position="302"/>
        <end position="312"/>
    </location>
</feature>
<keyword evidence="4" id="KW-1185">Reference proteome</keyword>
<dbReference type="OMA" id="HGHTRGA"/>
<dbReference type="STRING" id="655827.E9E4M2"/>
<feature type="compositionally biased region" description="Basic residues" evidence="2">
    <location>
        <begin position="348"/>
        <end position="358"/>
    </location>
</feature>
<feature type="compositionally biased region" description="Polar residues" evidence="2">
    <location>
        <begin position="359"/>
        <end position="372"/>
    </location>
</feature>
<evidence type="ECO:0000313" key="3">
    <source>
        <dbReference type="EMBL" id="EFY89233.1"/>
    </source>
</evidence>
<evidence type="ECO:0000313" key="4">
    <source>
        <dbReference type="Proteomes" id="UP000002499"/>
    </source>
</evidence>